<reference evidence="1 2" key="1">
    <citation type="journal article" date="2023" name="G3 (Bethesda)">
        <title>A chromosome-length genome assembly and annotation of blackberry (Rubus argutus, cv. 'Hillquist').</title>
        <authorList>
            <person name="Bruna T."/>
            <person name="Aryal R."/>
            <person name="Dudchenko O."/>
            <person name="Sargent D.J."/>
            <person name="Mead D."/>
            <person name="Buti M."/>
            <person name="Cavallini A."/>
            <person name="Hytonen T."/>
            <person name="Andres J."/>
            <person name="Pham M."/>
            <person name="Weisz D."/>
            <person name="Mascagni F."/>
            <person name="Usai G."/>
            <person name="Natali L."/>
            <person name="Bassil N."/>
            <person name="Fernandez G.E."/>
            <person name="Lomsadze A."/>
            <person name="Armour M."/>
            <person name="Olukolu B."/>
            <person name="Poorten T."/>
            <person name="Britton C."/>
            <person name="Davik J."/>
            <person name="Ashrafi H."/>
            <person name="Aiden E.L."/>
            <person name="Borodovsky M."/>
            <person name="Worthington M."/>
        </authorList>
    </citation>
    <scope>NUCLEOTIDE SEQUENCE [LARGE SCALE GENOMIC DNA]</scope>
    <source>
        <strain evidence="1">PI 553951</strain>
    </source>
</reference>
<protein>
    <submittedName>
        <fullName evidence="1">Uncharacterized protein</fullName>
    </submittedName>
</protein>
<dbReference type="EMBL" id="JBEDUW010000004">
    <property type="protein sequence ID" value="KAK9933546.1"/>
    <property type="molecule type" value="Genomic_DNA"/>
</dbReference>
<accession>A0AAW1XBF4</accession>
<dbReference type="Proteomes" id="UP001457282">
    <property type="component" value="Unassembled WGS sequence"/>
</dbReference>
<keyword evidence="2" id="KW-1185">Reference proteome</keyword>
<dbReference type="PANTHER" id="PTHR33240">
    <property type="entry name" value="OS08G0508500 PROTEIN"/>
    <property type="match status" value="1"/>
</dbReference>
<organism evidence="1 2">
    <name type="scientific">Rubus argutus</name>
    <name type="common">Southern blackberry</name>
    <dbReference type="NCBI Taxonomy" id="59490"/>
    <lineage>
        <taxon>Eukaryota</taxon>
        <taxon>Viridiplantae</taxon>
        <taxon>Streptophyta</taxon>
        <taxon>Embryophyta</taxon>
        <taxon>Tracheophyta</taxon>
        <taxon>Spermatophyta</taxon>
        <taxon>Magnoliopsida</taxon>
        <taxon>eudicotyledons</taxon>
        <taxon>Gunneridae</taxon>
        <taxon>Pentapetalae</taxon>
        <taxon>rosids</taxon>
        <taxon>fabids</taxon>
        <taxon>Rosales</taxon>
        <taxon>Rosaceae</taxon>
        <taxon>Rosoideae</taxon>
        <taxon>Rosoideae incertae sedis</taxon>
        <taxon>Rubus</taxon>
    </lineage>
</organism>
<dbReference type="InterPro" id="IPR021109">
    <property type="entry name" value="Peptidase_aspartic_dom_sf"/>
</dbReference>
<proteinExistence type="predicted"/>
<evidence type="ECO:0000313" key="2">
    <source>
        <dbReference type="Proteomes" id="UP001457282"/>
    </source>
</evidence>
<evidence type="ECO:0000313" key="1">
    <source>
        <dbReference type="EMBL" id="KAK9933546.1"/>
    </source>
</evidence>
<dbReference type="PANTHER" id="PTHR33240:SF15">
    <property type="entry name" value="GAG-PRO-LIKE PROTEIN"/>
    <property type="match status" value="1"/>
</dbReference>
<sequence length="179" mass="19753">MSGRDISFSNEDLRGLEVPHNDALVASMMVANTRLDKIFCTTGFSHSILYLSTLNRLGFSKSDVRPMEQTIQGNLGEELESMGKITLNVTAGERPRFRTFIVEFLVMDYPSAYDIILGLNAFGTLGAVVSTYHLLIRFSTEAGIGEVRGSQQIARDCEKAILEKARSKDPSINKVAVVM</sequence>
<dbReference type="AlphaFoldDB" id="A0AAW1XBF4"/>
<dbReference type="Gene3D" id="2.40.70.10">
    <property type="entry name" value="Acid Proteases"/>
    <property type="match status" value="1"/>
</dbReference>
<name>A0AAW1XBF4_RUBAR</name>
<gene>
    <name evidence="1" type="ORF">M0R45_020740</name>
</gene>
<comment type="caution">
    <text evidence="1">The sequence shown here is derived from an EMBL/GenBank/DDBJ whole genome shotgun (WGS) entry which is preliminary data.</text>
</comment>